<reference evidence="3" key="1">
    <citation type="submission" date="2019-10" db="EMBL/GenBank/DDBJ databases">
        <title>Complete genome sequence of Corynebacterium urogenitalis DSM 108747, isolated from the genital tract of a cow.</title>
        <authorList>
            <person name="Ruckert C."/>
            <person name="Ballas P."/>
            <person name="Wagener K."/>
            <person name="Drillich M."/>
            <person name="Kaempfer P."/>
            <person name="Busse H.-J."/>
            <person name="Ehling-Schulz M."/>
        </authorList>
    </citation>
    <scope>NUCLEOTIDE SEQUENCE [LARGE SCALE GENOMIC DNA]</scope>
    <source>
        <strain evidence="3">LMM 1652</strain>
    </source>
</reference>
<dbReference type="PANTHER" id="PTHR13812:SF19">
    <property type="entry name" value="KETIMINE REDUCTASE MU-CRYSTALLIN"/>
    <property type="match status" value="1"/>
</dbReference>
<proteinExistence type="predicted"/>
<accession>A0A5J6Z6T3</accession>
<dbReference type="InterPro" id="IPR003462">
    <property type="entry name" value="ODC_Mu_crystall"/>
</dbReference>
<dbReference type="PANTHER" id="PTHR13812">
    <property type="entry name" value="KETIMINE REDUCTASE MU-CRYSTALLIN"/>
    <property type="match status" value="1"/>
</dbReference>
<dbReference type="InterPro" id="IPR023401">
    <property type="entry name" value="ODC_N"/>
</dbReference>
<dbReference type="Pfam" id="PF02423">
    <property type="entry name" value="OCD_Mu_crystall"/>
    <property type="match status" value="1"/>
</dbReference>
<keyword evidence="3" id="KW-1185">Reference proteome</keyword>
<dbReference type="GO" id="GO:0005737">
    <property type="term" value="C:cytoplasm"/>
    <property type="evidence" value="ECO:0007669"/>
    <property type="project" value="TreeGrafter"/>
</dbReference>
<feature type="compositionally biased region" description="Polar residues" evidence="1">
    <location>
        <begin position="26"/>
        <end position="36"/>
    </location>
</feature>
<evidence type="ECO:0000313" key="2">
    <source>
        <dbReference type="EMBL" id="QFQ02101.1"/>
    </source>
</evidence>
<gene>
    <name evidence="2" type="ORF">CUROG_03610</name>
</gene>
<dbReference type="Proteomes" id="UP000326711">
    <property type="component" value="Chromosome"/>
</dbReference>
<dbReference type="EMBL" id="CP045032">
    <property type="protein sequence ID" value="QFQ02101.1"/>
    <property type="molecule type" value="Genomic_DNA"/>
</dbReference>
<feature type="region of interest" description="Disordered" evidence="1">
    <location>
        <begin position="1"/>
        <end position="36"/>
    </location>
</feature>
<sequence length="416" mass="45115">MLDFMGQSSSASISKRAPNPRKVFVPSTQDTSGNDFPTSPKIDFLYLSEPDMIEAGVTDSAKCVETMEETLILLARGDYRMAGASANSHGAQINFPANPEHEEMPADGPDRRFMAMPAYLGGRFRASGVKWYGSNAENREHDLPRSIHVFVLNNAVTGAPLSIMSANLLSAYRTGAVPGVGVKHLAVENAETVGIIGPGVMSRTIFDATLSQRPGIKTLKIKGRSEKSTERAAQYFREKYPQLSVSVVTSEQEAIEGSDIAIAGTSTSKDGPSGFPYFKKEYIKPGALILAPAAARFDDEFIASDDANLVLDYTGLYEEWFNENGPNVTYEDLLGIPGNRWWDMKEEGTLPASKLVNIGDIADGTAPGRTNDEQIFCYSIGGMPVEDVAWAMDVYNNAKAKGIGTTLNLWDQPTLS</sequence>
<dbReference type="AlphaFoldDB" id="A0A5J6Z6T3"/>
<name>A0A5J6Z6T3_9CORY</name>
<dbReference type="Gene3D" id="3.40.50.720">
    <property type="entry name" value="NAD(P)-binding Rossmann-like Domain"/>
    <property type="match status" value="1"/>
</dbReference>
<dbReference type="KEGG" id="cuo:CUROG_03610"/>
<evidence type="ECO:0000313" key="3">
    <source>
        <dbReference type="Proteomes" id="UP000326711"/>
    </source>
</evidence>
<protein>
    <submittedName>
        <fullName evidence="2">Ornithine cyclodeaminase</fullName>
    </submittedName>
</protein>
<evidence type="ECO:0000256" key="1">
    <source>
        <dbReference type="SAM" id="MobiDB-lite"/>
    </source>
</evidence>
<organism evidence="2 3">
    <name type="scientific">Corynebacterium urogenitale</name>
    <dbReference type="NCBI Taxonomy" id="2487892"/>
    <lineage>
        <taxon>Bacteria</taxon>
        <taxon>Bacillati</taxon>
        <taxon>Actinomycetota</taxon>
        <taxon>Actinomycetes</taxon>
        <taxon>Mycobacteriales</taxon>
        <taxon>Corynebacteriaceae</taxon>
        <taxon>Corynebacterium</taxon>
    </lineage>
</organism>
<feature type="compositionally biased region" description="Polar residues" evidence="1">
    <location>
        <begin position="1"/>
        <end position="13"/>
    </location>
</feature>
<dbReference type="InterPro" id="IPR036291">
    <property type="entry name" value="NAD(P)-bd_dom_sf"/>
</dbReference>
<dbReference type="Gene3D" id="3.30.1780.10">
    <property type="entry name" value="ornithine cyclodeaminase, domain 1"/>
    <property type="match status" value="1"/>
</dbReference>
<dbReference type="NCBIfam" id="NF004848">
    <property type="entry name" value="PRK06199.1"/>
    <property type="match status" value="1"/>
</dbReference>
<dbReference type="SUPFAM" id="SSF51735">
    <property type="entry name" value="NAD(P)-binding Rossmann-fold domains"/>
    <property type="match status" value="1"/>
</dbReference>